<keyword evidence="1" id="KW-0812">Transmembrane</keyword>
<reference evidence="2" key="2">
    <citation type="submission" date="2020-07" db="EMBL/GenBank/DDBJ databases">
        <authorList>
            <person name="Vera ALvarez R."/>
            <person name="Arias-Moreno D.M."/>
            <person name="Jimenez-Jacinto V."/>
            <person name="Jimenez-Bremont J.F."/>
            <person name="Swaminathan K."/>
            <person name="Moose S.P."/>
            <person name="Guerrero-Gonzalez M.L."/>
            <person name="Marino-Ramirez L."/>
            <person name="Landsman D."/>
            <person name="Rodriguez-Kessler M."/>
            <person name="Delgado-Sanchez P."/>
        </authorList>
    </citation>
    <scope>NUCLEOTIDE SEQUENCE</scope>
    <source>
        <tissue evidence="2">Cladode</tissue>
    </source>
</reference>
<accession>A0A7C9EQF0</accession>
<keyword evidence="1" id="KW-0472">Membrane</keyword>
<dbReference type="AlphaFoldDB" id="A0A7C9EQF0"/>
<dbReference type="EMBL" id="GISG01248225">
    <property type="protein sequence ID" value="MBA4670648.1"/>
    <property type="molecule type" value="Transcribed_RNA"/>
</dbReference>
<sequence length="99" mass="11396">MCLKNDCVDLVFGLMNYNAVAIVIAVVCGLKLDYLCYWVALIITRQMQSVQWFTILEKSRFLIMFVPIDSVKTVVIHWLCKQWHGVKKVGLETLSKCVL</sequence>
<organism evidence="2">
    <name type="scientific">Opuntia streptacantha</name>
    <name type="common">Prickly pear cactus</name>
    <name type="synonym">Opuntia cardona</name>
    <dbReference type="NCBI Taxonomy" id="393608"/>
    <lineage>
        <taxon>Eukaryota</taxon>
        <taxon>Viridiplantae</taxon>
        <taxon>Streptophyta</taxon>
        <taxon>Embryophyta</taxon>
        <taxon>Tracheophyta</taxon>
        <taxon>Spermatophyta</taxon>
        <taxon>Magnoliopsida</taxon>
        <taxon>eudicotyledons</taxon>
        <taxon>Gunneridae</taxon>
        <taxon>Pentapetalae</taxon>
        <taxon>Caryophyllales</taxon>
        <taxon>Cactineae</taxon>
        <taxon>Cactaceae</taxon>
        <taxon>Opuntioideae</taxon>
        <taxon>Opuntia</taxon>
    </lineage>
</organism>
<evidence type="ECO:0000256" key="1">
    <source>
        <dbReference type="SAM" id="Phobius"/>
    </source>
</evidence>
<name>A0A7C9EQF0_OPUST</name>
<reference evidence="2" key="1">
    <citation type="journal article" date="2013" name="J. Plant Res.">
        <title>Effect of fungi and light on seed germination of three Opuntia species from semiarid lands of central Mexico.</title>
        <authorList>
            <person name="Delgado-Sanchez P."/>
            <person name="Jimenez-Bremont J.F."/>
            <person name="Guerrero-Gonzalez Mde L."/>
            <person name="Flores J."/>
        </authorList>
    </citation>
    <scope>NUCLEOTIDE SEQUENCE</scope>
    <source>
        <tissue evidence="2">Cladode</tissue>
    </source>
</reference>
<keyword evidence="1" id="KW-1133">Transmembrane helix</keyword>
<dbReference type="EMBL" id="GISG01248223">
    <property type="protein sequence ID" value="MBA4670647.1"/>
    <property type="molecule type" value="Transcribed_RNA"/>
</dbReference>
<evidence type="ECO:0000313" key="2">
    <source>
        <dbReference type="EMBL" id="MBA4670647.1"/>
    </source>
</evidence>
<feature type="transmembrane region" description="Helical" evidence="1">
    <location>
        <begin position="19"/>
        <end position="40"/>
    </location>
</feature>
<dbReference type="EMBL" id="GISG01248222">
    <property type="protein sequence ID" value="MBA4670646.1"/>
    <property type="molecule type" value="Transcribed_RNA"/>
</dbReference>
<protein>
    <submittedName>
        <fullName evidence="2">Uncharacterized protein</fullName>
    </submittedName>
</protein>
<proteinExistence type="predicted"/>